<dbReference type="AlphaFoldDB" id="A2DJV5"/>
<dbReference type="KEGG" id="tva:5464844"/>
<dbReference type="Proteomes" id="UP000001542">
    <property type="component" value="Unassembled WGS sequence"/>
</dbReference>
<accession>A2DJV5</accession>
<keyword evidence="2" id="KW-1185">Reference proteome</keyword>
<reference evidence="1" key="2">
    <citation type="journal article" date="2007" name="Science">
        <title>Draft genome sequence of the sexually transmitted pathogen Trichomonas vaginalis.</title>
        <authorList>
            <person name="Carlton J.M."/>
            <person name="Hirt R.P."/>
            <person name="Silva J.C."/>
            <person name="Delcher A.L."/>
            <person name="Schatz M."/>
            <person name="Zhao Q."/>
            <person name="Wortman J.R."/>
            <person name="Bidwell S.L."/>
            <person name="Alsmark U.C.M."/>
            <person name="Besteiro S."/>
            <person name="Sicheritz-Ponten T."/>
            <person name="Noel C.J."/>
            <person name="Dacks J.B."/>
            <person name="Foster P.G."/>
            <person name="Simillion C."/>
            <person name="Van de Peer Y."/>
            <person name="Miranda-Saavedra D."/>
            <person name="Barton G.J."/>
            <person name="Westrop G.D."/>
            <person name="Mueller S."/>
            <person name="Dessi D."/>
            <person name="Fiori P.L."/>
            <person name="Ren Q."/>
            <person name="Paulsen I."/>
            <person name="Zhang H."/>
            <person name="Bastida-Corcuera F.D."/>
            <person name="Simoes-Barbosa A."/>
            <person name="Brown M.T."/>
            <person name="Hayes R.D."/>
            <person name="Mukherjee M."/>
            <person name="Okumura C.Y."/>
            <person name="Schneider R."/>
            <person name="Smith A.J."/>
            <person name="Vanacova S."/>
            <person name="Villalvazo M."/>
            <person name="Haas B.J."/>
            <person name="Pertea M."/>
            <person name="Feldblyum T.V."/>
            <person name="Utterback T.R."/>
            <person name="Shu C.L."/>
            <person name="Osoegawa K."/>
            <person name="de Jong P.J."/>
            <person name="Hrdy I."/>
            <person name="Horvathova L."/>
            <person name="Zubacova Z."/>
            <person name="Dolezal P."/>
            <person name="Malik S.B."/>
            <person name="Logsdon J.M. Jr."/>
            <person name="Henze K."/>
            <person name="Gupta A."/>
            <person name="Wang C.C."/>
            <person name="Dunne R.L."/>
            <person name="Upcroft J.A."/>
            <person name="Upcroft P."/>
            <person name="White O."/>
            <person name="Salzberg S.L."/>
            <person name="Tang P."/>
            <person name="Chiu C.-H."/>
            <person name="Lee Y.-S."/>
            <person name="Embley T.M."/>
            <person name="Coombs G.H."/>
            <person name="Mottram J.C."/>
            <person name="Tachezy J."/>
            <person name="Fraser-Liggett C.M."/>
            <person name="Johnson P.J."/>
        </authorList>
    </citation>
    <scope>NUCLEOTIDE SEQUENCE [LARGE SCALE GENOMIC DNA]</scope>
    <source>
        <strain evidence="1">G3</strain>
    </source>
</reference>
<proteinExistence type="predicted"/>
<evidence type="ECO:0000313" key="2">
    <source>
        <dbReference type="Proteomes" id="UP000001542"/>
    </source>
</evidence>
<dbReference type="VEuPathDB" id="TrichDB:TVAGG3_0290360"/>
<evidence type="ECO:0000313" key="1">
    <source>
        <dbReference type="EMBL" id="EAY19319.1"/>
    </source>
</evidence>
<protein>
    <submittedName>
        <fullName evidence="1">Uncharacterized protein</fullName>
    </submittedName>
</protein>
<dbReference type="RefSeq" id="XP_001580305.1">
    <property type="nucleotide sequence ID" value="XM_001580255.1"/>
</dbReference>
<dbReference type="VEuPathDB" id="TrichDB:TVAG_452330"/>
<gene>
    <name evidence="1" type="ORF">TVAG_452330</name>
</gene>
<name>A2DJV5_TRIV3</name>
<organism evidence="1 2">
    <name type="scientific">Trichomonas vaginalis (strain ATCC PRA-98 / G3)</name>
    <dbReference type="NCBI Taxonomy" id="412133"/>
    <lineage>
        <taxon>Eukaryota</taxon>
        <taxon>Metamonada</taxon>
        <taxon>Parabasalia</taxon>
        <taxon>Trichomonadida</taxon>
        <taxon>Trichomonadidae</taxon>
        <taxon>Trichomonas</taxon>
    </lineage>
</organism>
<dbReference type="InParanoid" id="A2DJV5"/>
<sequence length="154" mass="17688">MSLTPRIGQLYLSGIKKRERNSNDDFKQLERRRWEKVLSVTNKLIDIKPTNIEKSESARSTGSLLKPVSHIFSPVKPSKLIKDPRKQNKRHNTIPTEDLTRAVNELLANKKSGQDAVCYNTMETIPFPYQMDMPEVRLTRPVSTTINSLENLLL</sequence>
<dbReference type="EMBL" id="DS113209">
    <property type="protein sequence ID" value="EAY19319.1"/>
    <property type="molecule type" value="Genomic_DNA"/>
</dbReference>
<reference evidence="1" key="1">
    <citation type="submission" date="2006-10" db="EMBL/GenBank/DDBJ databases">
        <authorList>
            <person name="Amadeo P."/>
            <person name="Zhao Q."/>
            <person name="Wortman J."/>
            <person name="Fraser-Liggett C."/>
            <person name="Carlton J."/>
        </authorList>
    </citation>
    <scope>NUCLEOTIDE SEQUENCE</scope>
    <source>
        <strain evidence="1">G3</strain>
    </source>
</reference>